<keyword evidence="2" id="KW-0472">Membrane</keyword>
<protein>
    <submittedName>
        <fullName evidence="4">Uncharacterized protein</fullName>
    </submittedName>
</protein>
<evidence type="ECO:0000313" key="4">
    <source>
        <dbReference type="EMBL" id="NVF11558.1"/>
    </source>
</evidence>
<accession>A0ABX2NA52</accession>
<feature type="compositionally biased region" description="Polar residues" evidence="1">
    <location>
        <begin position="1009"/>
        <end position="1019"/>
    </location>
</feature>
<keyword evidence="3" id="KW-0732">Signal</keyword>
<sequence>MKSIKKVVAVSALALALNFTSLTSKADNINTIVSTTSNGIYGCSFTFSNRDILDKIKDVKINGESYEKRDEQIELKDKEGYSINQVDPQLFISKLKKGDKLEIITSDNKKISLNIEDPNRFMGLIFAKDSLKEEKLSDEKKENKIDEKKEEVKKENNTDSIVKSYNEDVSDGYIELMDNSLIGKIDSIKIRGKVLEKASSKLVIFNRDAYAISDNKIYINRLANNDIVSIKIADKDYNYVYNKSNNSLNITDKTQRIYKVKLVGSFEPAVIGQKKYDGVSAATGTATNSKNSNVKILVSDKENPTDEDYKELNEFRDLKVKNIILNEKSGMKGKYDSYSSAIILNGDPKEKGIYPISVQLVDNMGNEITTNSLDFKIYRTDEYLSDFIKEENFKKTKDGKFMWDMSPWLITRFDKDKEVVEVPKDLKAWFGSHESGKLGELGYLNKEKTQTLIVGKGRNLTIQNMKVLSSVNIIVKDGGILNVRDSSIFGKITVENGGRLSVNYDPYNKEFLNGASINGQIELKKGGILENSLIYSNTNFLTDSNKANKNVKPVVLVSGDSKIVGEVYVRGDEAPTGKDPETKRVYTGQNALKIENAKLSIEKDSTLGLYGAGRMATTSIGGDALILNNGKVDGEGRLIAIGGSGHSYEGGAAVSGKGEISNKEAYLKAGNTYASDAKKAKAFDSENIKLSKQTVGYAKDSEYKKLQNDDDQPGYWLNSQQPPKNEKLPNYDKEKFVYNDLEIEREKEKSQETNSNKIEEKDSKIDKNEAKPLDKKQTDYNKQKEETKPITNEEDKKDSKKDSDKKTDVDEIKDDNLDKKIKALSNENEKLQKDIENLNSQSQSLEKEIEVSNKEKDEATLEKEKCEKELEKKESLLNDANNKLNEFKNQAINDKEKSEEEKEKLKENIRLLEEAKNKAEEDKKQALENLEKLKNENDAKLNASLEKEKVAKEKLEKVQSEKEILLDKVKKLEEEKSSVEKKMEGLKNSKNKKDKNKKDEGVQTDNKENTSYNSKSNGLENKEVKSSENKDEEFSKENVKKGEMVTNPNSQEGNSKVNGKTQVSNASESNNKSKEDKNSKTNNTEESSSEINDNSNNTDKKDKPELSPISNAKSDKNTHEKNKMDASKNKSKSSSSNVRTGIRSSLPALFIIIISSISLIISKKIK</sequence>
<comment type="caution">
    <text evidence="4">The sequence shown here is derived from an EMBL/GenBank/DDBJ whole genome shotgun (WGS) entry which is preliminary data.</text>
</comment>
<dbReference type="Proteomes" id="UP000540919">
    <property type="component" value="Unassembled WGS sequence"/>
</dbReference>
<feature type="region of interest" description="Disordered" evidence="1">
    <location>
        <begin position="137"/>
        <end position="157"/>
    </location>
</feature>
<feature type="compositionally biased region" description="Basic and acidic residues" evidence="1">
    <location>
        <begin position="1113"/>
        <end position="1128"/>
    </location>
</feature>
<evidence type="ECO:0000256" key="1">
    <source>
        <dbReference type="SAM" id="MobiDB-lite"/>
    </source>
</evidence>
<evidence type="ECO:0000313" key="5">
    <source>
        <dbReference type="Proteomes" id="UP000540919"/>
    </source>
</evidence>
<dbReference type="EMBL" id="JABVBA010000005">
    <property type="protein sequence ID" value="NVF11558.1"/>
    <property type="molecule type" value="Genomic_DNA"/>
</dbReference>
<reference evidence="4 5" key="1">
    <citation type="submission" date="2020-06" db="EMBL/GenBank/DDBJ databases">
        <title>Anaerococcus sp. nov., isolated form swine feces.</title>
        <authorList>
            <person name="Yu S."/>
        </authorList>
    </citation>
    <scope>NUCLEOTIDE SEQUENCE [LARGE SCALE GENOMIC DNA]</scope>
    <source>
        <strain evidence="4 5">AGMB00486</strain>
    </source>
</reference>
<keyword evidence="2" id="KW-1133">Transmembrane helix</keyword>
<evidence type="ECO:0000256" key="3">
    <source>
        <dbReference type="SAM" id="SignalP"/>
    </source>
</evidence>
<proteinExistence type="predicted"/>
<feature type="compositionally biased region" description="Basic and acidic residues" evidence="1">
    <location>
        <begin position="845"/>
        <end position="867"/>
    </location>
</feature>
<feature type="compositionally biased region" description="Basic and acidic residues" evidence="1">
    <location>
        <begin position="929"/>
        <end position="987"/>
    </location>
</feature>
<organism evidence="4 5">
    <name type="scientific">Anaerococcus faecalis</name>
    <dbReference type="NCBI Taxonomy" id="2742993"/>
    <lineage>
        <taxon>Bacteria</taxon>
        <taxon>Bacillati</taxon>
        <taxon>Bacillota</taxon>
        <taxon>Tissierellia</taxon>
        <taxon>Tissierellales</taxon>
        <taxon>Peptoniphilaceae</taxon>
        <taxon>Anaerococcus</taxon>
    </lineage>
</organism>
<feature type="region of interest" description="Disordered" evidence="1">
    <location>
        <begin position="929"/>
        <end position="1141"/>
    </location>
</feature>
<evidence type="ECO:0000256" key="2">
    <source>
        <dbReference type="SAM" id="Phobius"/>
    </source>
</evidence>
<feature type="region of interest" description="Disordered" evidence="1">
    <location>
        <begin position="886"/>
        <end position="905"/>
    </location>
</feature>
<keyword evidence="2" id="KW-0812">Transmembrane</keyword>
<feature type="compositionally biased region" description="Basic and acidic residues" evidence="1">
    <location>
        <begin position="893"/>
        <end position="905"/>
    </location>
</feature>
<feature type="compositionally biased region" description="Basic and acidic residues" evidence="1">
    <location>
        <begin position="996"/>
        <end position="1008"/>
    </location>
</feature>
<gene>
    <name evidence="4" type="ORF">HV819_06115</name>
</gene>
<feature type="chain" id="PRO_5047033428" evidence="3">
    <location>
        <begin position="27"/>
        <end position="1166"/>
    </location>
</feature>
<feature type="compositionally biased region" description="Basic and acidic residues" evidence="1">
    <location>
        <begin position="724"/>
        <end position="836"/>
    </location>
</feature>
<feature type="transmembrane region" description="Helical" evidence="2">
    <location>
        <begin position="1141"/>
        <end position="1161"/>
    </location>
</feature>
<feature type="compositionally biased region" description="Basic and acidic residues" evidence="1">
    <location>
        <begin position="1020"/>
        <end position="1043"/>
    </location>
</feature>
<dbReference type="PANTHER" id="PTHR18916">
    <property type="entry name" value="DYNACTIN 1-RELATED MICROTUBULE-BINDING"/>
    <property type="match status" value="1"/>
</dbReference>
<name>A0ABX2NA52_9FIRM</name>
<feature type="compositionally biased region" description="Low complexity" evidence="1">
    <location>
        <begin position="1080"/>
        <end position="1097"/>
    </location>
</feature>
<feature type="region of interest" description="Disordered" evidence="1">
    <location>
        <begin position="705"/>
        <end position="867"/>
    </location>
</feature>
<dbReference type="RefSeq" id="WP_176269747.1">
    <property type="nucleotide sequence ID" value="NZ_JABVBA010000005.1"/>
</dbReference>
<feature type="compositionally biased region" description="Polar residues" evidence="1">
    <location>
        <begin position="1046"/>
        <end position="1063"/>
    </location>
</feature>
<feature type="signal peptide" evidence="3">
    <location>
        <begin position="1"/>
        <end position="26"/>
    </location>
</feature>
<keyword evidence="5" id="KW-1185">Reference proteome</keyword>